<accession>A0A3M6V4A4</accession>
<dbReference type="Proteomes" id="UP000275408">
    <property type="component" value="Unassembled WGS sequence"/>
</dbReference>
<sequence>MVIINRTNSSPAFSSLECFLLDINLDFSQHLFIAHILTTILNSVTSFTAAAGNSVVIVAVWRTPSLHTPSNTFLCCLALSDLTVGLIAQPCFVIHKIGELLQDYSMYCTTRIMTESLGYITAGTSVLIMAGIAIERYLALYLHLRYTEIVTTKRILFTASVLWMVCILLASSRLWMADDGVFNSILIPVISCCLVFTFLAYTRVLKYVRRHEKQINATSAALCPVNHQLSRIMRYKKSTLTMVYIVGIFVFCYIPFLCVKIVHKVEGYTISVKIAYLYASTIVFFNSSLNPLVYCWRITDIRRAVKALCLRCLGKKNSVAPLALAELRPRSCMSVSFDVTRRPSLSVACSQKKISGPSTSSRVDHNSIEKSPLGWEKI</sequence>
<proteinExistence type="inferred from homology"/>
<feature type="transmembrane region" description="Helical" evidence="8">
    <location>
        <begin position="32"/>
        <end position="61"/>
    </location>
</feature>
<feature type="transmembrane region" description="Helical" evidence="8">
    <location>
        <begin position="241"/>
        <end position="262"/>
    </location>
</feature>
<evidence type="ECO:0000256" key="3">
    <source>
        <dbReference type="ARBA" id="ARBA00022692"/>
    </source>
</evidence>
<evidence type="ECO:0000256" key="6">
    <source>
        <dbReference type="RuleBase" id="RU000688"/>
    </source>
</evidence>
<organism evidence="10 11">
    <name type="scientific">Pocillopora damicornis</name>
    <name type="common">Cauliflower coral</name>
    <name type="synonym">Millepora damicornis</name>
    <dbReference type="NCBI Taxonomy" id="46731"/>
    <lineage>
        <taxon>Eukaryota</taxon>
        <taxon>Metazoa</taxon>
        <taxon>Cnidaria</taxon>
        <taxon>Anthozoa</taxon>
        <taxon>Hexacorallia</taxon>
        <taxon>Scleractinia</taxon>
        <taxon>Astrocoeniina</taxon>
        <taxon>Pocilloporidae</taxon>
        <taxon>Pocillopora</taxon>
    </lineage>
</organism>
<keyword evidence="6" id="KW-0807">Transducer</keyword>
<dbReference type="PROSITE" id="PS50262">
    <property type="entry name" value="G_PROTEIN_RECEP_F1_2"/>
    <property type="match status" value="1"/>
</dbReference>
<evidence type="ECO:0000313" key="10">
    <source>
        <dbReference type="EMBL" id="RMX60707.1"/>
    </source>
</evidence>
<evidence type="ECO:0000256" key="2">
    <source>
        <dbReference type="ARBA" id="ARBA00022475"/>
    </source>
</evidence>
<evidence type="ECO:0000256" key="4">
    <source>
        <dbReference type="ARBA" id="ARBA00022989"/>
    </source>
</evidence>
<dbReference type="InterPro" id="IPR017452">
    <property type="entry name" value="GPCR_Rhodpsn_7TM"/>
</dbReference>
<dbReference type="InterPro" id="IPR000276">
    <property type="entry name" value="GPCR_Rhodpsn"/>
</dbReference>
<keyword evidence="5 8" id="KW-0472">Membrane</keyword>
<dbReference type="PANTHER" id="PTHR22750">
    <property type="entry name" value="G-PROTEIN COUPLED RECEPTOR"/>
    <property type="match status" value="1"/>
</dbReference>
<dbReference type="SUPFAM" id="SSF81321">
    <property type="entry name" value="Family A G protein-coupled receptor-like"/>
    <property type="match status" value="1"/>
</dbReference>
<dbReference type="PROSITE" id="PS00237">
    <property type="entry name" value="G_PROTEIN_RECEP_F1_1"/>
    <property type="match status" value="1"/>
</dbReference>
<dbReference type="CDD" id="cd00637">
    <property type="entry name" value="7tm_classA_rhodopsin-like"/>
    <property type="match status" value="1"/>
</dbReference>
<dbReference type="Gene3D" id="1.20.1070.10">
    <property type="entry name" value="Rhodopsin 7-helix transmembrane proteins"/>
    <property type="match status" value="1"/>
</dbReference>
<protein>
    <recommendedName>
        <fullName evidence="9">G-protein coupled receptors family 1 profile domain-containing protein</fullName>
    </recommendedName>
</protein>
<feature type="transmembrane region" description="Helical" evidence="8">
    <location>
        <begin position="117"/>
        <end position="134"/>
    </location>
</feature>
<dbReference type="InterPro" id="IPR001671">
    <property type="entry name" value="Melcrt_ACTH_rcpt"/>
</dbReference>
<keyword evidence="6" id="KW-0675">Receptor</keyword>
<gene>
    <name evidence="10" type="ORF">pdam_00006824</name>
</gene>
<keyword evidence="4 8" id="KW-1133">Transmembrane helix</keyword>
<feature type="transmembrane region" description="Helical" evidence="8">
    <location>
        <begin position="274"/>
        <end position="296"/>
    </location>
</feature>
<comment type="caution">
    <text evidence="10">The sequence shown here is derived from an EMBL/GenBank/DDBJ whole genome shotgun (WGS) entry which is preliminary data.</text>
</comment>
<feature type="transmembrane region" description="Helical" evidence="8">
    <location>
        <begin position="155"/>
        <end position="175"/>
    </location>
</feature>
<keyword evidence="3 6" id="KW-0812">Transmembrane</keyword>
<keyword evidence="6" id="KW-0297">G-protein coupled receptor</keyword>
<dbReference type="STRING" id="46731.A0A3M6V4A4"/>
<keyword evidence="11" id="KW-1185">Reference proteome</keyword>
<feature type="region of interest" description="Disordered" evidence="7">
    <location>
        <begin position="352"/>
        <end position="378"/>
    </location>
</feature>
<comment type="similarity">
    <text evidence="6">Belongs to the G-protein coupled receptor 1 family.</text>
</comment>
<reference evidence="10 11" key="1">
    <citation type="journal article" date="2018" name="Sci. Rep.">
        <title>Comparative analysis of the Pocillopora damicornis genome highlights role of immune system in coral evolution.</title>
        <authorList>
            <person name="Cunning R."/>
            <person name="Bay R.A."/>
            <person name="Gillette P."/>
            <person name="Baker A.C."/>
            <person name="Traylor-Knowles N."/>
        </authorList>
    </citation>
    <scope>NUCLEOTIDE SEQUENCE [LARGE SCALE GENOMIC DNA]</scope>
    <source>
        <strain evidence="10">RSMAS</strain>
        <tissue evidence="10">Whole animal</tissue>
    </source>
</reference>
<feature type="transmembrane region" description="Helical" evidence="8">
    <location>
        <begin position="181"/>
        <end position="201"/>
    </location>
</feature>
<comment type="subcellular location">
    <subcellularLocation>
        <location evidence="1">Cell membrane</location>
        <topology evidence="1">Multi-pass membrane protein</topology>
    </subcellularLocation>
</comment>
<dbReference type="EMBL" id="RCHS01000121">
    <property type="protein sequence ID" value="RMX60707.1"/>
    <property type="molecule type" value="Genomic_DNA"/>
</dbReference>
<evidence type="ECO:0000256" key="8">
    <source>
        <dbReference type="SAM" id="Phobius"/>
    </source>
</evidence>
<dbReference type="GO" id="GO:0005886">
    <property type="term" value="C:plasma membrane"/>
    <property type="evidence" value="ECO:0007669"/>
    <property type="project" value="UniProtKB-SubCell"/>
</dbReference>
<feature type="domain" description="G-protein coupled receptors family 1 profile" evidence="9">
    <location>
        <begin position="52"/>
        <end position="294"/>
    </location>
</feature>
<dbReference type="SMART" id="SM01381">
    <property type="entry name" value="7TM_GPCR_Srsx"/>
    <property type="match status" value="1"/>
</dbReference>
<evidence type="ECO:0000259" key="9">
    <source>
        <dbReference type="PROSITE" id="PS50262"/>
    </source>
</evidence>
<dbReference type="PRINTS" id="PR00237">
    <property type="entry name" value="GPCRRHODOPSN"/>
</dbReference>
<name>A0A3M6V4A4_POCDA</name>
<keyword evidence="2" id="KW-1003">Cell membrane</keyword>
<dbReference type="GO" id="GO:0004977">
    <property type="term" value="F:melanocortin receptor activity"/>
    <property type="evidence" value="ECO:0007669"/>
    <property type="project" value="InterPro"/>
</dbReference>
<dbReference type="OrthoDB" id="9975554at2759"/>
<evidence type="ECO:0000313" key="11">
    <source>
        <dbReference type="Proteomes" id="UP000275408"/>
    </source>
</evidence>
<dbReference type="Pfam" id="PF00001">
    <property type="entry name" value="7tm_1"/>
    <property type="match status" value="2"/>
</dbReference>
<dbReference type="PRINTS" id="PR00534">
    <property type="entry name" value="MCRFAMILY"/>
</dbReference>
<evidence type="ECO:0000256" key="5">
    <source>
        <dbReference type="ARBA" id="ARBA00023136"/>
    </source>
</evidence>
<dbReference type="AlphaFoldDB" id="A0A3M6V4A4"/>
<evidence type="ECO:0000256" key="1">
    <source>
        <dbReference type="ARBA" id="ARBA00004651"/>
    </source>
</evidence>
<feature type="compositionally biased region" description="Polar residues" evidence="7">
    <location>
        <begin position="352"/>
        <end position="361"/>
    </location>
</feature>
<evidence type="ECO:0000256" key="7">
    <source>
        <dbReference type="SAM" id="MobiDB-lite"/>
    </source>
</evidence>